<feature type="compositionally biased region" description="Basic and acidic residues" evidence="2">
    <location>
        <begin position="302"/>
        <end position="349"/>
    </location>
</feature>
<dbReference type="Proteomes" id="UP000886595">
    <property type="component" value="Unassembled WGS sequence"/>
</dbReference>
<dbReference type="PANTHER" id="PTHR31342:SF51">
    <property type="entry name" value="(RAPE) HYPOTHETICAL PROTEIN"/>
    <property type="match status" value="1"/>
</dbReference>
<feature type="compositionally biased region" description="Polar residues" evidence="2">
    <location>
        <begin position="235"/>
        <end position="245"/>
    </location>
</feature>
<evidence type="ECO:0000256" key="2">
    <source>
        <dbReference type="SAM" id="MobiDB-lite"/>
    </source>
</evidence>
<organism evidence="3 4">
    <name type="scientific">Brassica carinata</name>
    <name type="common">Ethiopian mustard</name>
    <name type="synonym">Abyssinian cabbage</name>
    <dbReference type="NCBI Taxonomy" id="52824"/>
    <lineage>
        <taxon>Eukaryota</taxon>
        <taxon>Viridiplantae</taxon>
        <taxon>Streptophyta</taxon>
        <taxon>Embryophyta</taxon>
        <taxon>Tracheophyta</taxon>
        <taxon>Spermatophyta</taxon>
        <taxon>Magnoliopsida</taxon>
        <taxon>eudicotyledons</taxon>
        <taxon>Gunneridae</taxon>
        <taxon>Pentapetalae</taxon>
        <taxon>rosids</taxon>
        <taxon>malvids</taxon>
        <taxon>Brassicales</taxon>
        <taxon>Brassicaceae</taxon>
        <taxon>Brassiceae</taxon>
        <taxon>Brassica</taxon>
    </lineage>
</organism>
<dbReference type="AlphaFoldDB" id="A0A8X7TYV6"/>
<feature type="region of interest" description="Disordered" evidence="2">
    <location>
        <begin position="1"/>
        <end position="50"/>
    </location>
</feature>
<feature type="region of interest" description="Disordered" evidence="2">
    <location>
        <begin position="361"/>
        <end position="430"/>
    </location>
</feature>
<name>A0A8X7TYV6_BRACI</name>
<keyword evidence="1" id="KW-0175">Coiled coil</keyword>
<evidence type="ECO:0000313" key="4">
    <source>
        <dbReference type="Proteomes" id="UP000886595"/>
    </source>
</evidence>
<gene>
    <name evidence="3" type="ORF">Bca52824_079259</name>
</gene>
<dbReference type="OrthoDB" id="2020598at2759"/>
<protein>
    <submittedName>
        <fullName evidence="3">Uncharacterized protein</fullName>
    </submittedName>
</protein>
<feature type="compositionally biased region" description="Basic and acidic residues" evidence="2">
    <location>
        <begin position="1"/>
        <end position="10"/>
    </location>
</feature>
<evidence type="ECO:0000256" key="1">
    <source>
        <dbReference type="ARBA" id="ARBA00023054"/>
    </source>
</evidence>
<feature type="region of interest" description="Disordered" evidence="2">
    <location>
        <begin position="295"/>
        <end position="349"/>
    </location>
</feature>
<evidence type="ECO:0000313" key="3">
    <source>
        <dbReference type="EMBL" id="KAG2259965.1"/>
    </source>
</evidence>
<comment type="caution">
    <text evidence="3">The sequence shown here is derived from an EMBL/GenBank/DDBJ whole genome shotgun (WGS) entry which is preliminary data.</text>
</comment>
<keyword evidence="4" id="KW-1185">Reference proteome</keyword>
<feature type="compositionally biased region" description="Low complexity" evidence="2">
    <location>
        <begin position="32"/>
        <end position="47"/>
    </location>
</feature>
<proteinExistence type="predicted"/>
<sequence length="718" mass="80546">MSVRSHKVEPVKGQTLLTSSKTKQDVKPSLVSPPSSIMESRSLSLSPKTSRRVASLAEDIQSAHRERTKISSSNCDKWTGNFIFMLELRRKILTFRGIINLPHLTGYLSIINMVMRTMEDLHKLCPEIVGSSCLLDIRHANTDKLLDHFYNTLKSIGDSWIDDHEWIMKSKYRNSTIPRKNLSDELVGKLLAALDGLITGSNEMLNMTKINIEEQNKKVITPPRSKTPSKRASLPSESFTKQPITPRTVLHPPSKVGEIKISVSNLPRHVRMQALVILIPINVKLFTIQKGMCQKENQSNHGDNESVKEKQKRETTERVQKMEEKAITEDKDSIKSQTDDKSYSKGSEKSKTVLESLALTPQPPGAASLLPPQPLPMATAKKSAAPPPHPPGVSALLPPHPLPTAPGKRTGAPPPPPPLRLGAKKATGKLKRSTKLGELYRFLKAKIEGKDPKPRLRGVGVGSKGVGGKQGMADALAEITKKSPYFQQIEADVQMYMKAINELKAEISSFKSIDMTELQRFHRYIESVLEKLTDERQVLARCEGFPEDKLDAIRMASALHSKLQGMIKELKNWKIESPANQLFDKTERYFAKASHREIETLDQIKAEEEKKFKRHNIPFDFSILTRIKESMVDISSGCIELALKEKREAKIASHTAESRKAKRSMIKNKTVGFAKTLWKAFHFAYRVYIFAGGHDDRADKLTRELGSEIELVLKTNDS</sequence>
<dbReference type="EMBL" id="JAAMPC010000015">
    <property type="protein sequence ID" value="KAG2259965.1"/>
    <property type="molecule type" value="Genomic_DNA"/>
</dbReference>
<feature type="region of interest" description="Disordered" evidence="2">
    <location>
        <begin position="218"/>
        <end position="247"/>
    </location>
</feature>
<accession>A0A8X7TYV6</accession>
<dbReference type="InterPro" id="IPR040265">
    <property type="entry name" value="CHUP1/IPGA1-like"/>
</dbReference>
<reference evidence="3 4" key="1">
    <citation type="submission" date="2020-02" db="EMBL/GenBank/DDBJ databases">
        <authorList>
            <person name="Ma Q."/>
            <person name="Huang Y."/>
            <person name="Song X."/>
            <person name="Pei D."/>
        </authorList>
    </citation>
    <scope>NUCLEOTIDE SEQUENCE [LARGE SCALE GENOMIC DNA]</scope>
    <source>
        <strain evidence="3">Sxm20200214</strain>
        <tissue evidence="3">Leaf</tissue>
    </source>
</reference>
<dbReference type="PANTHER" id="PTHR31342">
    <property type="entry name" value="PROTEIN CHUP1, CHLOROPLASTIC"/>
    <property type="match status" value="1"/>
</dbReference>